<evidence type="ECO:0000259" key="3">
    <source>
        <dbReference type="Pfam" id="PF09813"/>
    </source>
</evidence>
<accession>A0A5A8DT44</accession>
<keyword evidence="1" id="KW-0175">Coiled coil</keyword>
<evidence type="ECO:0000256" key="1">
    <source>
        <dbReference type="SAM" id="Coils"/>
    </source>
</evidence>
<evidence type="ECO:0000313" key="8">
    <source>
        <dbReference type="Proteomes" id="UP000322899"/>
    </source>
</evidence>
<feature type="region of interest" description="Disordered" evidence="2">
    <location>
        <begin position="55"/>
        <end position="80"/>
    </location>
</feature>
<dbReference type="Pfam" id="PF09813">
    <property type="entry name" value="Coa3_cc"/>
    <property type="match status" value="1"/>
</dbReference>
<sequence>MRTSTKNFLVATTLLAFVSGVYTYTIRQMSTDDLEEIQREIDILKATERAADAAAAKYSPPAQAADLQPFKKPVQDGERS</sequence>
<proteinExistence type="predicted"/>
<evidence type="ECO:0000313" key="7">
    <source>
        <dbReference type="EMBL" id="KAA0177196.1"/>
    </source>
</evidence>
<evidence type="ECO:0000313" key="9">
    <source>
        <dbReference type="Proteomes" id="UP000323011"/>
    </source>
</evidence>
<feature type="domain" description="Cytochrome c oxidase assembly factor 3 mitochondrial coiled-coil" evidence="3">
    <location>
        <begin position="3"/>
        <end position="40"/>
    </location>
</feature>
<dbReference type="OrthoDB" id="10018333at2759"/>
<dbReference type="Proteomes" id="UP000325113">
    <property type="component" value="Unassembled WGS sequence"/>
</dbReference>
<dbReference type="Proteomes" id="UP000323011">
    <property type="component" value="Unassembled WGS sequence"/>
</dbReference>
<dbReference type="Proteomes" id="UP000324907">
    <property type="component" value="Unassembled WGS sequence"/>
</dbReference>
<dbReference type="Proteomes" id="UP000322899">
    <property type="component" value="Unassembled WGS sequence"/>
</dbReference>
<dbReference type="EMBL" id="VLTM01000092">
    <property type="protein sequence ID" value="KAA0154596.1"/>
    <property type="molecule type" value="Genomic_DNA"/>
</dbReference>
<dbReference type="AlphaFoldDB" id="A0A5A8DT44"/>
<evidence type="ECO:0000256" key="2">
    <source>
        <dbReference type="SAM" id="MobiDB-lite"/>
    </source>
</evidence>
<reference evidence="8 9" key="1">
    <citation type="submission" date="2019-07" db="EMBL/GenBank/DDBJ databases">
        <title>Genomes of Cafeteria roenbergensis.</title>
        <authorList>
            <person name="Fischer M.G."/>
            <person name="Hackl T."/>
            <person name="Roman M."/>
        </authorList>
    </citation>
    <scope>NUCLEOTIDE SEQUENCE [LARGE SCALE GENOMIC DNA]</scope>
    <source>
        <strain evidence="4 9">BVI</strain>
        <strain evidence="5 11">Cflag</strain>
        <strain evidence="7 8">E4-10P</strain>
        <strain evidence="6 10">RCC970-E3</strain>
    </source>
</reference>
<comment type="caution">
    <text evidence="6">The sequence shown here is derived from an EMBL/GenBank/DDBJ whole genome shotgun (WGS) entry which is preliminary data.</text>
</comment>
<keyword evidence="9" id="KW-1185">Reference proteome</keyword>
<evidence type="ECO:0000313" key="11">
    <source>
        <dbReference type="Proteomes" id="UP000325113"/>
    </source>
</evidence>
<feature type="compositionally biased region" description="Low complexity" evidence="2">
    <location>
        <begin position="55"/>
        <end position="65"/>
    </location>
</feature>
<evidence type="ECO:0000313" key="6">
    <source>
        <dbReference type="EMBL" id="KAA0167020.1"/>
    </source>
</evidence>
<evidence type="ECO:0000313" key="4">
    <source>
        <dbReference type="EMBL" id="KAA0147344.1"/>
    </source>
</evidence>
<dbReference type="InterPro" id="IPR018628">
    <property type="entry name" value="Coa3_CC"/>
</dbReference>
<gene>
    <name evidence="7" type="ORF">FNF27_01525</name>
    <name evidence="6" type="ORF">FNF28_02943</name>
    <name evidence="4" type="ORF">FNF29_07412</name>
    <name evidence="5" type="ORF">FNF31_06251</name>
</gene>
<dbReference type="EMBL" id="VLTO01000005">
    <property type="protein sequence ID" value="KAA0177196.1"/>
    <property type="molecule type" value="Genomic_DNA"/>
</dbReference>
<evidence type="ECO:0000313" key="10">
    <source>
        <dbReference type="Proteomes" id="UP000324907"/>
    </source>
</evidence>
<organism evidence="6 10">
    <name type="scientific">Cafeteria roenbergensis</name>
    <name type="common">Marine flagellate</name>
    <dbReference type="NCBI Taxonomy" id="33653"/>
    <lineage>
        <taxon>Eukaryota</taxon>
        <taxon>Sar</taxon>
        <taxon>Stramenopiles</taxon>
        <taxon>Bigyra</taxon>
        <taxon>Opalozoa</taxon>
        <taxon>Bicosoecida</taxon>
        <taxon>Cafeteriaceae</taxon>
        <taxon>Cafeteria</taxon>
    </lineage>
</organism>
<feature type="coiled-coil region" evidence="1">
    <location>
        <begin position="27"/>
        <end position="54"/>
    </location>
</feature>
<evidence type="ECO:0000313" key="5">
    <source>
        <dbReference type="EMBL" id="KAA0154596.1"/>
    </source>
</evidence>
<dbReference type="EMBL" id="VLTL01000036">
    <property type="protein sequence ID" value="KAA0167020.1"/>
    <property type="molecule type" value="Genomic_DNA"/>
</dbReference>
<name>A0A5A8DT44_CAFRO</name>
<protein>
    <recommendedName>
        <fullName evidence="3">Cytochrome c oxidase assembly factor 3 mitochondrial coiled-coil domain-containing protein</fullName>
    </recommendedName>
</protein>
<dbReference type="EMBL" id="VLTN01000068">
    <property type="protein sequence ID" value="KAA0147344.1"/>
    <property type="molecule type" value="Genomic_DNA"/>
</dbReference>